<accession>A0A5N6JSI3</accession>
<dbReference type="AlphaFoldDB" id="A0A5N6JSI3"/>
<proteinExistence type="predicted"/>
<reference evidence="1 2" key="1">
    <citation type="submission" date="2019-06" db="EMBL/GenBank/DDBJ databases">
        <title>Genome Sequence of the Brown Rot Fungal Pathogen Monilinia laxa.</title>
        <authorList>
            <person name="De Miccolis Angelini R.M."/>
            <person name="Landi L."/>
            <person name="Abate D."/>
            <person name="Pollastro S."/>
            <person name="Romanazzi G."/>
            <person name="Faretra F."/>
        </authorList>
    </citation>
    <scope>NUCLEOTIDE SEQUENCE [LARGE SCALE GENOMIC DNA]</scope>
    <source>
        <strain evidence="1 2">Mlax316</strain>
    </source>
</reference>
<name>A0A5N6JSI3_MONLA</name>
<sequence length="225" mass="25489">MAFLQPGLSLGGYSIERNVEICIPAVFVAPAPLRGYWRPEFISDYFSYRRLAVTRHLNWWINDIVDRARLEQEATRSAEGMQVILWKDPAPIEEWIHDTVSLRPAGQADAALESSRRPAPYCGEVPGTLRPGLRSAIFSKTCSCAVQSVFSFLEDVETSSVEGKDGYFGDEPLFLTPPGQESLVYRGLFLFPELDVPYMWGTEYKRARDQFLSEMYGIDLEADVF</sequence>
<dbReference type="EMBL" id="VIGI01000014">
    <property type="protein sequence ID" value="KAB8291842.1"/>
    <property type="molecule type" value="Genomic_DNA"/>
</dbReference>
<protein>
    <submittedName>
        <fullName evidence="1">Uncharacterized protein</fullName>
    </submittedName>
</protein>
<dbReference type="Proteomes" id="UP000326757">
    <property type="component" value="Unassembled WGS sequence"/>
</dbReference>
<evidence type="ECO:0000313" key="1">
    <source>
        <dbReference type="EMBL" id="KAB8291842.1"/>
    </source>
</evidence>
<organism evidence="1 2">
    <name type="scientific">Monilinia laxa</name>
    <name type="common">Brown rot fungus</name>
    <name type="synonym">Sclerotinia laxa</name>
    <dbReference type="NCBI Taxonomy" id="61186"/>
    <lineage>
        <taxon>Eukaryota</taxon>
        <taxon>Fungi</taxon>
        <taxon>Dikarya</taxon>
        <taxon>Ascomycota</taxon>
        <taxon>Pezizomycotina</taxon>
        <taxon>Leotiomycetes</taxon>
        <taxon>Helotiales</taxon>
        <taxon>Sclerotiniaceae</taxon>
        <taxon>Monilinia</taxon>
    </lineage>
</organism>
<evidence type="ECO:0000313" key="2">
    <source>
        <dbReference type="Proteomes" id="UP000326757"/>
    </source>
</evidence>
<dbReference type="OrthoDB" id="3456721at2759"/>
<comment type="caution">
    <text evidence="1">The sequence shown here is derived from an EMBL/GenBank/DDBJ whole genome shotgun (WGS) entry which is preliminary data.</text>
</comment>
<gene>
    <name evidence="1" type="ORF">EYC80_006624</name>
</gene>
<keyword evidence="2" id="KW-1185">Reference proteome</keyword>